<dbReference type="InterPro" id="IPR037147">
    <property type="entry name" value="Ribosomal_bL28_sf"/>
</dbReference>
<dbReference type="GO" id="GO:0005840">
    <property type="term" value="C:ribosome"/>
    <property type="evidence" value="ECO:0007669"/>
    <property type="project" value="UniProtKB-KW"/>
</dbReference>
<proteinExistence type="inferred from homology"/>
<dbReference type="Pfam" id="PF00830">
    <property type="entry name" value="Ribosomal_L28"/>
    <property type="match status" value="1"/>
</dbReference>
<name>A0A7J6KFZ7_TOXGO</name>
<protein>
    <submittedName>
        <fullName evidence="5">Ribosomal protein RPL28</fullName>
    </submittedName>
</protein>
<keyword evidence="4" id="KW-0812">Transmembrane</keyword>
<dbReference type="AlphaFoldDB" id="A0A7J6KFZ7"/>
<keyword evidence="2 5" id="KW-0689">Ribosomal protein</keyword>
<accession>A0A7J6KFZ7</accession>
<comment type="caution">
    <text evidence="5">The sequence shown here is derived from an EMBL/GenBank/DDBJ whole genome shotgun (WGS) entry which is preliminary data.</text>
</comment>
<comment type="similarity">
    <text evidence="1">Belongs to the bacterial ribosomal protein bL28 family.</text>
</comment>
<sequence length="324" mass="36251">MTSQHECFISSSSIVPLKNAAWLLRWLNFQIVEPLLRFARVALWGGSSLLGAMQRPRSGRVCVYLVTNVLLALSIWLSRASAFRLSRWSASALCPAQSPSCVGTAHRLSTPLIAAGCELGSFPSGCTNEFFWRRHGSQTALGISSRRHLQVIRRKKYRTKGTSTVRRHYGIKGRGGGKLRLGKHTGVPLQAMECPARRCMLLGKMDNTKARNRSHSRVATHKVQRLNLHWKRLWWPEAGYYVRLRLSVKGIRTIKKYGLQRAADKFGLNLKKKKYYAGYSHRRMVSRLSLAGGTAGHINADEIAGPLSGQRETSTIARVDAAKM</sequence>
<gene>
    <name evidence="5" type="ORF">TGRH88_021460</name>
</gene>
<evidence type="ECO:0000256" key="4">
    <source>
        <dbReference type="SAM" id="Phobius"/>
    </source>
</evidence>
<dbReference type="Proteomes" id="UP000557509">
    <property type="component" value="Unassembled WGS sequence"/>
</dbReference>
<dbReference type="SUPFAM" id="SSF143800">
    <property type="entry name" value="L28p-like"/>
    <property type="match status" value="1"/>
</dbReference>
<feature type="transmembrane region" description="Helical" evidence="4">
    <location>
        <begin position="61"/>
        <end position="77"/>
    </location>
</feature>
<reference evidence="5 6" key="1">
    <citation type="submission" date="2020-03" db="EMBL/GenBank/DDBJ databases">
        <title>Genome sequence of Toxoplasma gondii RH-88 strain.</title>
        <authorList>
            <person name="Lorenzi H.A."/>
            <person name="Venepally P."/>
            <person name="Rozenberg A."/>
            <person name="Sibley D."/>
        </authorList>
    </citation>
    <scope>NUCLEOTIDE SEQUENCE [LARGE SCALE GENOMIC DNA]</scope>
    <source>
        <strain evidence="5 6">RH-88</strain>
    </source>
</reference>
<dbReference type="InterPro" id="IPR026569">
    <property type="entry name" value="Ribosomal_bL28"/>
</dbReference>
<dbReference type="GO" id="GO:1990904">
    <property type="term" value="C:ribonucleoprotein complex"/>
    <property type="evidence" value="ECO:0007669"/>
    <property type="project" value="UniProtKB-KW"/>
</dbReference>
<dbReference type="Gene3D" id="2.30.170.40">
    <property type="entry name" value="Ribosomal protein L28/L24"/>
    <property type="match status" value="1"/>
</dbReference>
<keyword evidence="4" id="KW-1133">Transmembrane helix</keyword>
<keyword evidence="6" id="KW-1185">Reference proteome</keyword>
<evidence type="ECO:0000256" key="3">
    <source>
        <dbReference type="ARBA" id="ARBA00023274"/>
    </source>
</evidence>
<dbReference type="VEuPathDB" id="ToxoDB:TGME49_209710"/>
<dbReference type="GO" id="GO:0003735">
    <property type="term" value="F:structural constituent of ribosome"/>
    <property type="evidence" value="ECO:0007669"/>
    <property type="project" value="InterPro"/>
</dbReference>
<dbReference type="InterPro" id="IPR034704">
    <property type="entry name" value="Ribosomal_bL28/bL31-like_sf"/>
</dbReference>
<organism evidence="5 6">
    <name type="scientific">Toxoplasma gondii</name>
    <dbReference type="NCBI Taxonomy" id="5811"/>
    <lineage>
        <taxon>Eukaryota</taxon>
        <taxon>Sar</taxon>
        <taxon>Alveolata</taxon>
        <taxon>Apicomplexa</taxon>
        <taxon>Conoidasida</taxon>
        <taxon>Coccidia</taxon>
        <taxon>Eucoccidiorida</taxon>
        <taxon>Eimeriorina</taxon>
        <taxon>Sarcocystidae</taxon>
        <taxon>Toxoplasma</taxon>
    </lineage>
</organism>
<evidence type="ECO:0000256" key="2">
    <source>
        <dbReference type="ARBA" id="ARBA00022980"/>
    </source>
</evidence>
<dbReference type="EMBL" id="JAAUHK010000186">
    <property type="protein sequence ID" value="KAF4645870.1"/>
    <property type="molecule type" value="Genomic_DNA"/>
</dbReference>
<evidence type="ECO:0000313" key="5">
    <source>
        <dbReference type="EMBL" id="KAF4645870.1"/>
    </source>
</evidence>
<keyword evidence="3" id="KW-0687">Ribonucleoprotein</keyword>
<evidence type="ECO:0000313" key="6">
    <source>
        <dbReference type="Proteomes" id="UP000557509"/>
    </source>
</evidence>
<evidence type="ECO:0000256" key="1">
    <source>
        <dbReference type="ARBA" id="ARBA00008760"/>
    </source>
</evidence>
<keyword evidence="4" id="KW-0472">Membrane</keyword>